<dbReference type="Gene3D" id="3.40.50.300">
    <property type="entry name" value="P-loop containing nucleotide triphosphate hydrolases"/>
    <property type="match status" value="1"/>
</dbReference>
<dbReference type="InterPro" id="IPR003032">
    <property type="entry name" value="Ryanodine_rcpt"/>
</dbReference>
<reference evidence="2 3" key="1">
    <citation type="submission" date="2019-02" db="EMBL/GenBank/DDBJ databases">
        <title>Deep-cultivation of Planctomycetes and their phenomic and genomic characterization uncovers novel biology.</title>
        <authorList>
            <person name="Wiegand S."/>
            <person name="Jogler M."/>
            <person name="Boedeker C."/>
            <person name="Pinto D."/>
            <person name="Vollmers J."/>
            <person name="Rivas-Marin E."/>
            <person name="Kohn T."/>
            <person name="Peeters S.H."/>
            <person name="Heuer A."/>
            <person name="Rast P."/>
            <person name="Oberbeckmann S."/>
            <person name="Bunk B."/>
            <person name="Jeske O."/>
            <person name="Meyerdierks A."/>
            <person name="Storesund J.E."/>
            <person name="Kallscheuer N."/>
            <person name="Luecker S."/>
            <person name="Lage O.M."/>
            <person name="Pohl T."/>
            <person name="Merkel B.J."/>
            <person name="Hornburger P."/>
            <person name="Mueller R.-W."/>
            <person name="Bruemmer F."/>
            <person name="Labrenz M."/>
            <person name="Spormann A.M."/>
            <person name="Op den Camp H."/>
            <person name="Overmann J."/>
            <person name="Amann R."/>
            <person name="Jetten M.S.M."/>
            <person name="Mascher T."/>
            <person name="Medema M.H."/>
            <person name="Devos D.P."/>
            <person name="Kaster A.-K."/>
            <person name="Ovreas L."/>
            <person name="Rohde M."/>
            <person name="Galperin M.Y."/>
            <person name="Jogler C."/>
        </authorList>
    </citation>
    <scope>NUCLEOTIDE SEQUENCE [LARGE SCALE GENOMIC DNA]</scope>
    <source>
        <strain evidence="2 3">Pan161</strain>
    </source>
</reference>
<dbReference type="InterPro" id="IPR015925">
    <property type="entry name" value="Ryanodine_IP3_receptor"/>
</dbReference>
<dbReference type="GO" id="GO:0034704">
    <property type="term" value="C:calcium channel complex"/>
    <property type="evidence" value="ECO:0007669"/>
    <property type="project" value="TreeGrafter"/>
</dbReference>
<keyword evidence="3" id="KW-1185">Reference proteome</keyword>
<protein>
    <submittedName>
        <fullName evidence="2">RyR domain protein</fullName>
    </submittedName>
</protein>
<feature type="domain" description="Ryanodine receptor Ryr" evidence="1">
    <location>
        <begin position="816"/>
        <end position="883"/>
    </location>
</feature>
<dbReference type="InterPro" id="IPR027417">
    <property type="entry name" value="P-loop_NTPase"/>
</dbReference>
<dbReference type="Gene3D" id="6.20.350.10">
    <property type="match status" value="2"/>
</dbReference>
<dbReference type="OrthoDB" id="227202at2"/>
<dbReference type="KEGG" id="gax:Pan161_15680"/>
<proteinExistence type="predicted"/>
<dbReference type="AlphaFoldDB" id="A0A517VAB4"/>
<dbReference type="EMBL" id="CP036343">
    <property type="protein sequence ID" value="QDT89935.1"/>
    <property type="molecule type" value="Genomic_DNA"/>
</dbReference>
<name>A0A517VAB4_9PLAN</name>
<dbReference type="Pfam" id="PF02026">
    <property type="entry name" value="RyR"/>
    <property type="match status" value="2"/>
</dbReference>
<feature type="domain" description="Ryanodine receptor Ryr" evidence="1">
    <location>
        <begin position="728"/>
        <end position="798"/>
    </location>
</feature>
<sequence length="890" mass="98993">MSDTSISKRILVAGDVTLDWQIAHIPGGDESSFQWTADQQTRVSCHRGGAALLADLIESVNDRLSQQAGTRHEILQSSAPLADISKTDRSFHHSYAMWSLFDPDQNPGKTSGHVGKVWRVKEFLGLDLNEKQSGSAVSNNQELTGDGSDCSIVVIDDTNLGFRSSSDNWPAVIKNQNGAPWIVLKDVKPVAQGELWNYLTKHYADRLIVVMNAMDLRRSDVQISRQLSWERTAQDVVWELTHNPQINGLSRCAHTIVSFGADGAILLSRDETGVLQGKLFFEPEILEGSWVKPDQGNVIGNNTTLTAAIVRQLMLHPEAPDLGQGIQSGVAGMRKLFQEGYGTYSDNREAELAFPFESVVLELETTQSLLVVAEIQNPVLTLPQTGAQVRTTSRRRWTILEDQYSGNLDQVAEQIVLKGLKSALKGVPIGKIGGLTTVDRTEFEALRSIQNLMGEYCSQSQKKPLSLAVFGPPGSGKSFGVEQVAKSIRPGQIEVLTFNISQFDDPHDLHGALHQVRDVGLRGKLPLVFWDEFDSTLDGKPLGWLRYFLAPMQDGSFQDGQITHPVGRCIFVFAGGTSEQMSQFETQLDSDDSERKSVKLPDFTSRLKGFLNVMGPNQQGQTSGDDPYFKIRRAILLRSIFERNSPLLFNEFQGSKSLNIDPGVLRAFIQTRKFKHGIRSIESIVTMSNLSHQKKYARSSLPAEAQLDLHVEGREFLALVQQIDLNGELLETLSEAAHEVFREGKERDGWVYGSTRNDAEKIHPLLIPYAELPEQFKEANRVSVRSIPRKLALAGYVMLPARSNEPALQFPGADLEQLAELEHEIWMEAKLADGFELGEETPENPRRNPYLVPWRDVPDSIRESDRDLVKDIPRILSRAGYAVVKLNAVG</sequence>
<dbReference type="RefSeq" id="WP_145225534.1">
    <property type="nucleotide sequence ID" value="NZ_CP036343.1"/>
</dbReference>
<dbReference type="PANTHER" id="PTHR46399:SF8">
    <property type="entry name" value="B30.2_SPRY DOMAIN-CONTAINING PROTEIN"/>
    <property type="match status" value="1"/>
</dbReference>
<gene>
    <name evidence="2" type="ORF">Pan161_15680</name>
</gene>
<evidence type="ECO:0000313" key="3">
    <source>
        <dbReference type="Proteomes" id="UP000316855"/>
    </source>
</evidence>
<dbReference type="SUPFAM" id="SSF52540">
    <property type="entry name" value="P-loop containing nucleoside triphosphate hydrolases"/>
    <property type="match status" value="1"/>
</dbReference>
<evidence type="ECO:0000259" key="1">
    <source>
        <dbReference type="Pfam" id="PF02026"/>
    </source>
</evidence>
<accession>A0A517VAB4</accession>
<evidence type="ECO:0000313" key="2">
    <source>
        <dbReference type="EMBL" id="QDT89935.1"/>
    </source>
</evidence>
<dbReference type="Proteomes" id="UP000316855">
    <property type="component" value="Chromosome"/>
</dbReference>
<organism evidence="2 3">
    <name type="scientific">Gimesia algae</name>
    <dbReference type="NCBI Taxonomy" id="2527971"/>
    <lineage>
        <taxon>Bacteria</taxon>
        <taxon>Pseudomonadati</taxon>
        <taxon>Planctomycetota</taxon>
        <taxon>Planctomycetia</taxon>
        <taxon>Planctomycetales</taxon>
        <taxon>Planctomycetaceae</taxon>
        <taxon>Gimesia</taxon>
    </lineage>
</organism>
<dbReference type="GO" id="GO:0014808">
    <property type="term" value="P:release of sequestered calcium ion into cytosol by sarcoplasmic reticulum"/>
    <property type="evidence" value="ECO:0007669"/>
    <property type="project" value="TreeGrafter"/>
</dbReference>
<dbReference type="GO" id="GO:0005219">
    <property type="term" value="F:ryanodine-sensitive calcium-release channel activity"/>
    <property type="evidence" value="ECO:0007669"/>
    <property type="project" value="TreeGrafter"/>
</dbReference>
<dbReference type="PANTHER" id="PTHR46399">
    <property type="entry name" value="B30.2/SPRY DOMAIN-CONTAINING PROTEIN"/>
    <property type="match status" value="1"/>
</dbReference>